<dbReference type="OrthoDB" id="9815492at2"/>
<gene>
    <name evidence="10" type="ORF">EH165_05415</name>
</gene>
<protein>
    <recommendedName>
        <fullName evidence="3">Cell wall synthesis protein Wag31</fullName>
    </recommendedName>
    <alternativeName>
        <fullName evidence="8">Antigen 84</fullName>
    </alternativeName>
</protein>
<dbReference type="InterPro" id="IPR007793">
    <property type="entry name" value="DivIVA_fam"/>
</dbReference>
<comment type="subcellular location">
    <subcellularLocation>
        <location evidence="1">Cytoplasm</location>
    </subcellularLocation>
</comment>
<dbReference type="GO" id="GO:0005737">
    <property type="term" value="C:cytoplasm"/>
    <property type="evidence" value="ECO:0007669"/>
    <property type="project" value="UniProtKB-SubCell"/>
</dbReference>
<dbReference type="NCBIfam" id="TIGR03544">
    <property type="entry name" value="DivI1A_domain"/>
    <property type="match status" value="1"/>
</dbReference>
<dbReference type="GO" id="GO:0051301">
    <property type="term" value="P:cell division"/>
    <property type="evidence" value="ECO:0007669"/>
    <property type="project" value="UniProtKB-KW"/>
</dbReference>
<proteinExistence type="inferred from homology"/>
<dbReference type="Pfam" id="PF05103">
    <property type="entry name" value="DivIVA"/>
    <property type="match status" value="1"/>
</dbReference>
<evidence type="ECO:0000313" key="11">
    <source>
        <dbReference type="Proteomes" id="UP000268084"/>
    </source>
</evidence>
<reference evidence="10 11" key="2">
    <citation type="submission" date="2018-12" db="EMBL/GenBank/DDBJ databases">
        <title>Nakamurella antarcticus sp. nov., isolated from Antarctica South Shetland Islands soil.</title>
        <authorList>
            <person name="Peng F."/>
        </authorList>
    </citation>
    <scope>NUCLEOTIDE SEQUENCE [LARGE SCALE GENOMIC DNA]</scope>
    <source>
        <strain evidence="10 11">S14-144</strain>
    </source>
</reference>
<keyword evidence="11" id="KW-1185">Reference proteome</keyword>
<dbReference type="EMBL" id="CP034170">
    <property type="protein sequence ID" value="AZI57674.1"/>
    <property type="molecule type" value="Genomic_DNA"/>
</dbReference>
<evidence type="ECO:0000256" key="4">
    <source>
        <dbReference type="ARBA" id="ARBA00022490"/>
    </source>
</evidence>
<reference evidence="10 11" key="1">
    <citation type="submission" date="2018-11" db="EMBL/GenBank/DDBJ databases">
        <authorList>
            <person name="Da X."/>
        </authorList>
    </citation>
    <scope>NUCLEOTIDE SEQUENCE [LARGE SCALE GENOMIC DNA]</scope>
    <source>
        <strain evidence="10 11">S14-144</strain>
    </source>
</reference>
<feature type="compositionally biased region" description="Basic and acidic residues" evidence="9">
    <location>
        <begin position="179"/>
        <end position="200"/>
    </location>
</feature>
<keyword evidence="6" id="KW-0175">Coiled coil</keyword>
<evidence type="ECO:0000256" key="7">
    <source>
        <dbReference type="ARBA" id="ARBA00023306"/>
    </source>
</evidence>
<evidence type="ECO:0000256" key="8">
    <source>
        <dbReference type="ARBA" id="ARBA00031737"/>
    </source>
</evidence>
<dbReference type="InterPro" id="IPR019933">
    <property type="entry name" value="DivIVA_domain"/>
</dbReference>
<evidence type="ECO:0000256" key="5">
    <source>
        <dbReference type="ARBA" id="ARBA00022618"/>
    </source>
</evidence>
<sequence>MRLTPAEVHNVAFKKPSIGKRGYDEDEVDAFLDLVEDELARLIELNNELTSRLAAFESGQTPPPREVAPEPAAPVELVKQPSEPEPEAVVAQPAAPAEPTFQAGGDSHIQAAKLLGLAQQTAERLTADAAQEANETLTTARAESERLLAEAHAESERLVTEATSHSETMVTEATALAEATERDSRVKAESMDRESQRKYTEVMTQLTTQRTALEQKIDDLRTYERDYRSRLRGWITEQLEQLDGSNDGPETEQ</sequence>
<name>A0A3G8ZT67_9ACTN</name>
<keyword evidence="5" id="KW-0132">Cell division</keyword>
<comment type="similarity">
    <text evidence="2">Belongs to the DivIVA family.</text>
</comment>
<evidence type="ECO:0000256" key="6">
    <source>
        <dbReference type="ARBA" id="ARBA00023054"/>
    </source>
</evidence>
<organism evidence="10 11">
    <name type="scientific">Nakamurella antarctica</name>
    <dbReference type="NCBI Taxonomy" id="1902245"/>
    <lineage>
        <taxon>Bacteria</taxon>
        <taxon>Bacillati</taxon>
        <taxon>Actinomycetota</taxon>
        <taxon>Actinomycetes</taxon>
        <taxon>Nakamurellales</taxon>
        <taxon>Nakamurellaceae</taxon>
        <taxon>Nakamurella</taxon>
    </lineage>
</organism>
<evidence type="ECO:0000256" key="1">
    <source>
        <dbReference type="ARBA" id="ARBA00004496"/>
    </source>
</evidence>
<evidence type="ECO:0000256" key="3">
    <source>
        <dbReference type="ARBA" id="ARBA00018787"/>
    </source>
</evidence>
<dbReference type="KEGG" id="nak:EH165_05415"/>
<dbReference type="Gene3D" id="6.10.250.660">
    <property type="match status" value="1"/>
</dbReference>
<evidence type="ECO:0000256" key="2">
    <source>
        <dbReference type="ARBA" id="ARBA00009008"/>
    </source>
</evidence>
<feature type="region of interest" description="Disordered" evidence="9">
    <location>
        <begin position="177"/>
        <end position="203"/>
    </location>
</feature>
<accession>A0A3G8ZT67</accession>
<dbReference type="Proteomes" id="UP000268084">
    <property type="component" value="Chromosome"/>
</dbReference>
<dbReference type="PANTHER" id="PTHR35794:SF2">
    <property type="entry name" value="CELL DIVISION PROTEIN DIVIVA"/>
    <property type="match status" value="1"/>
</dbReference>
<keyword evidence="7" id="KW-0131">Cell cycle</keyword>
<keyword evidence="4" id="KW-0963">Cytoplasm</keyword>
<evidence type="ECO:0000256" key="9">
    <source>
        <dbReference type="SAM" id="MobiDB-lite"/>
    </source>
</evidence>
<dbReference type="RefSeq" id="WP_124798359.1">
    <property type="nucleotide sequence ID" value="NZ_CP034170.1"/>
</dbReference>
<evidence type="ECO:0000313" key="10">
    <source>
        <dbReference type="EMBL" id="AZI57674.1"/>
    </source>
</evidence>
<dbReference type="AlphaFoldDB" id="A0A3G8ZT67"/>
<dbReference type="PANTHER" id="PTHR35794">
    <property type="entry name" value="CELL DIVISION PROTEIN DIVIVA"/>
    <property type="match status" value="1"/>
</dbReference>